<dbReference type="InterPro" id="IPR011049">
    <property type="entry name" value="Serralysin-like_metalloprot_C"/>
</dbReference>
<dbReference type="PRINTS" id="PR00313">
    <property type="entry name" value="CABNDNGRPT"/>
</dbReference>
<evidence type="ECO:0000256" key="1">
    <source>
        <dbReference type="SAM" id="SignalP"/>
    </source>
</evidence>
<sequence length="1022" mass="104085">MKTRPDLQHGFARNIIAASLLASCVPAFAAGVVISQVFGGGGNSGAPLKSDFVELFNAGSTAVSLGGWSVQYASSSGSWNNQTVLPNVSLQPGQYFLVKEADGSNTSAAALPTPDVSGTIAMSASAAKVALVSSTKALAATNPSGDASLVDLVGYGAANGYEGAAVGALSNSSAALRNNAGCTDTGNNLADFSIVTGSAIVARNSATAVNLCSGPTPINQPIVPSCPAGSTAQGQAASIALSASDADSRVNAASLAAETASGFSLGNFVAASADGEAATVTLNVADNLAPGSYAVTVNFANDEAQSASCTVDVSVSGITPIHAIQGSGATSPLVGQKVTTEGVVTRLTNAGFFMQGETPDDDETTSEGIYVYTGSAPTVAVGQRLRVAATVVEYAVGTGGDALANPLTELSNPGITTLASGISIAPQTITFPEAVEGDLEHYEGMLVRINGPLTVSQNYFVGRYGQLTVSADGRLEKPTNRYPAGSPEAIALADENARRRILLDDGSSVQNPNPTPYFAADNTVRAGDSIDGLTGVIDYGLATSDSAGLADYRLQPTVAPLITRTNPRTAAPEAVGGNVRVASFNVLNYFTTLDAAGSAGCYPSGTRSDCRGADSAAEFARQKAKIVAAIKALNADVVGLMEIENNGNVAVLDLVAALNAATAAGTYASVALPTGGTGTDAIRVAMIYKPGKLSPVGSAFSDTDPIHNRPPLIQTFAAANGEKFSVVVNHFKSKSSCPTSGDANADQGDGQGCWNLRREEQAAALINTVKALQTKTGDKDVIVIGDLNAYGKEDPILSFTASGYVDQIARFKEAGYSYVFDGEAGYLDHALATPSLSAQISGAAHWRINADEPSVIDYNLEFKQPACTSCGPDYYTNSVYRSSDHDPVLIGINLLRQIGGSDGRDTLTGTPGDDVLSGGVGADTLTGGAGADQFVFNSLRDGVDTITDFEPGIDRIVLSALLQGLGISNSNPIAAGYVSCKASAAGAMISIDPDATGPAAGRNLVLLKNRACEIATPGNFVF</sequence>
<feature type="chain" id="PRO_5032296514" description="LTD domain-containing protein" evidence="1">
    <location>
        <begin position="30"/>
        <end position="1022"/>
    </location>
</feature>
<dbReference type="InterPro" id="IPR001343">
    <property type="entry name" value="Hemolysn_Ca-bd"/>
</dbReference>
<dbReference type="GO" id="GO:0005509">
    <property type="term" value="F:calcium ion binding"/>
    <property type="evidence" value="ECO:0007669"/>
    <property type="project" value="InterPro"/>
</dbReference>
<dbReference type="GO" id="GO:0005615">
    <property type="term" value="C:extracellular space"/>
    <property type="evidence" value="ECO:0007669"/>
    <property type="project" value="InterPro"/>
</dbReference>
<evidence type="ECO:0000313" key="3">
    <source>
        <dbReference type="EMBL" id="MBB4248462.1"/>
    </source>
</evidence>
<dbReference type="InterPro" id="IPR019960">
    <property type="entry name" value="T1SS_VCA0849"/>
</dbReference>
<dbReference type="OrthoDB" id="9800417at2"/>
<name>A0A840GJ33_RHOTE</name>
<dbReference type="PANTHER" id="PTHR42834:SF1">
    <property type="entry name" value="ENDONUCLEASE_EXONUCLEASE_PHOSPHATASE FAMILY PROTEIN (AFU_ORTHOLOGUE AFUA_3G09210)"/>
    <property type="match status" value="1"/>
</dbReference>
<dbReference type="InterPro" id="IPR036415">
    <property type="entry name" value="Lamin_tail_dom_sf"/>
</dbReference>
<dbReference type="NCBIfam" id="NF033681">
    <property type="entry name" value="ExeM_NucH_DNase"/>
    <property type="match status" value="1"/>
</dbReference>
<dbReference type="NCBIfam" id="TIGR03661">
    <property type="entry name" value="T1SS_VCA0849"/>
    <property type="match status" value="1"/>
</dbReference>
<dbReference type="InterPro" id="IPR005135">
    <property type="entry name" value="Endo/exonuclease/phosphatase"/>
</dbReference>
<dbReference type="SUPFAM" id="SSF74853">
    <property type="entry name" value="Lamin A/C globular tail domain"/>
    <property type="match status" value="1"/>
</dbReference>
<comment type="caution">
    <text evidence="3">The sequence shown here is derived from an EMBL/GenBank/DDBJ whole genome shotgun (WGS) entry which is preliminary data.</text>
</comment>
<dbReference type="Pfam" id="PF00353">
    <property type="entry name" value="HemolysinCabind"/>
    <property type="match status" value="1"/>
</dbReference>
<proteinExistence type="predicted"/>
<dbReference type="InterPro" id="IPR018511">
    <property type="entry name" value="Hemolysin-typ_Ca-bd_CS"/>
</dbReference>
<accession>A0A840GJ33</accession>
<evidence type="ECO:0000313" key="4">
    <source>
        <dbReference type="Proteomes" id="UP000587070"/>
    </source>
</evidence>
<dbReference type="CDD" id="cd10283">
    <property type="entry name" value="MnuA_DNase1-like"/>
    <property type="match status" value="1"/>
</dbReference>
<protein>
    <recommendedName>
        <fullName evidence="2">LTD domain-containing protein</fullName>
    </recommendedName>
</protein>
<dbReference type="PROSITE" id="PS51841">
    <property type="entry name" value="LTD"/>
    <property type="match status" value="1"/>
</dbReference>
<keyword evidence="4" id="KW-1185">Reference proteome</keyword>
<dbReference type="SUPFAM" id="SSF51120">
    <property type="entry name" value="beta-Roll"/>
    <property type="match status" value="1"/>
</dbReference>
<evidence type="ECO:0000259" key="2">
    <source>
        <dbReference type="PROSITE" id="PS51841"/>
    </source>
</evidence>
<dbReference type="PROSITE" id="PS51257">
    <property type="entry name" value="PROKAR_LIPOPROTEIN"/>
    <property type="match status" value="1"/>
</dbReference>
<dbReference type="RefSeq" id="WP_153116386.1">
    <property type="nucleotide sequence ID" value="NZ_JACIGE010000011.1"/>
</dbReference>
<dbReference type="PANTHER" id="PTHR42834">
    <property type="entry name" value="ENDONUCLEASE/EXONUCLEASE/PHOSPHATASE FAMILY PROTEIN (AFU_ORTHOLOGUE AFUA_3G09210)"/>
    <property type="match status" value="1"/>
</dbReference>
<dbReference type="Pfam" id="PF00932">
    <property type="entry name" value="LTD"/>
    <property type="match status" value="1"/>
</dbReference>
<dbReference type="PROSITE" id="PS00330">
    <property type="entry name" value="HEMOLYSIN_CALCIUM"/>
    <property type="match status" value="2"/>
</dbReference>
<feature type="signal peptide" evidence="1">
    <location>
        <begin position="1"/>
        <end position="29"/>
    </location>
</feature>
<dbReference type="InterPro" id="IPR036691">
    <property type="entry name" value="Endo/exonu/phosph_ase_sf"/>
</dbReference>
<dbReference type="Gene3D" id="2.150.10.10">
    <property type="entry name" value="Serralysin-like metalloprotease, C-terminal"/>
    <property type="match status" value="1"/>
</dbReference>
<reference evidence="3 4" key="1">
    <citation type="submission" date="2020-08" db="EMBL/GenBank/DDBJ databases">
        <title>Genome sequencing of Purple Non-Sulfur Bacteria from various extreme environments.</title>
        <authorList>
            <person name="Mayer M."/>
        </authorList>
    </citation>
    <scope>NUCLEOTIDE SEQUENCE [LARGE SCALE GENOMIC DNA]</scope>
    <source>
        <strain evidence="3 4">2761</strain>
    </source>
</reference>
<dbReference type="Pfam" id="PF03372">
    <property type="entry name" value="Exo_endo_phos"/>
    <property type="match status" value="1"/>
</dbReference>
<dbReference type="EMBL" id="JACIGE010000011">
    <property type="protein sequence ID" value="MBB4248462.1"/>
    <property type="molecule type" value="Genomic_DNA"/>
</dbReference>
<dbReference type="InterPro" id="IPR001322">
    <property type="entry name" value="Lamin_tail_dom"/>
</dbReference>
<dbReference type="AlphaFoldDB" id="A0A840GJ33"/>
<feature type="domain" description="LTD" evidence="2">
    <location>
        <begin position="19"/>
        <end position="157"/>
    </location>
</feature>
<dbReference type="Gene3D" id="3.60.10.10">
    <property type="entry name" value="Endonuclease/exonuclease/phosphatase"/>
    <property type="match status" value="1"/>
</dbReference>
<dbReference type="InterPro" id="IPR047971">
    <property type="entry name" value="ExeM-like"/>
</dbReference>
<dbReference type="SUPFAM" id="SSF56219">
    <property type="entry name" value="DNase I-like"/>
    <property type="match status" value="1"/>
</dbReference>
<gene>
    <name evidence="3" type="ORF">GGD90_002854</name>
</gene>
<keyword evidence="1" id="KW-0732">Signal</keyword>
<dbReference type="Gene3D" id="2.60.40.1260">
    <property type="entry name" value="Lamin Tail domain"/>
    <property type="match status" value="1"/>
</dbReference>
<dbReference type="Proteomes" id="UP000587070">
    <property type="component" value="Unassembled WGS sequence"/>
</dbReference>
<organism evidence="3 4">
    <name type="scientific">Rhodocyclus tenuis</name>
    <name type="common">Rhodospirillum tenue</name>
    <dbReference type="NCBI Taxonomy" id="1066"/>
    <lineage>
        <taxon>Bacteria</taxon>
        <taxon>Pseudomonadati</taxon>
        <taxon>Pseudomonadota</taxon>
        <taxon>Betaproteobacteria</taxon>
        <taxon>Rhodocyclales</taxon>
        <taxon>Rhodocyclaceae</taxon>
        <taxon>Rhodocyclus</taxon>
    </lineage>
</organism>
<dbReference type="CDD" id="cd04486">
    <property type="entry name" value="YhcR_OBF_like"/>
    <property type="match status" value="1"/>
</dbReference>
<dbReference type="GO" id="GO:0003824">
    <property type="term" value="F:catalytic activity"/>
    <property type="evidence" value="ECO:0007669"/>
    <property type="project" value="InterPro"/>
</dbReference>